<organism evidence="1 2">
    <name type="scientific">Ceratopteris richardii</name>
    <name type="common">Triangle waterfern</name>
    <dbReference type="NCBI Taxonomy" id="49495"/>
    <lineage>
        <taxon>Eukaryota</taxon>
        <taxon>Viridiplantae</taxon>
        <taxon>Streptophyta</taxon>
        <taxon>Embryophyta</taxon>
        <taxon>Tracheophyta</taxon>
        <taxon>Polypodiopsida</taxon>
        <taxon>Polypodiidae</taxon>
        <taxon>Polypodiales</taxon>
        <taxon>Pteridineae</taxon>
        <taxon>Pteridaceae</taxon>
        <taxon>Parkerioideae</taxon>
        <taxon>Ceratopteris</taxon>
    </lineage>
</organism>
<accession>A0A8T2QV60</accession>
<dbReference type="Proteomes" id="UP000825935">
    <property type="component" value="Chromosome 32"/>
</dbReference>
<protein>
    <submittedName>
        <fullName evidence="1">Uncharacterized protein</fullName>
    </submittedName>
</protein>
<gene>
    <name evidence="1" type="ORF">KP509_32G058800</name>
</gene>
<reference evidence="1" key="1">
    <citation type="submission" date="2021-08" db="EMBL/GenBank/DDBJ databases">
        <title>WGS assembly of Ceratopteris richardii.</title>
        <authorList>
            <person name="Marchant D.B."/>
            <person name="Chen G."/>
            <person name="Jenkins J."/>
            <person name="Shu S."/>
            <person name="Leebens-Mack J."/>
            <person name="Grimwood J."/>
            <person name="Schmutz J."/>
            <person name="Soltis P."/>
            <person name="Soltis D."/>
            <person name="Chen Z.-H."/>
        </authorList>
    </citation>
    <scope>NUCLEOTIDE SEQUENCE</scope>
    <source>
        <strain evidence="1">Whitten #5841</strain>
        <tissue evidence="1">Leaf</tissue>
    </source>
</reference>
<name>A0A8T2QV60_CERRI</name>
<proteinExistence type="predicted"/>
<sequence length="72" mass="8008">MSAGRPWPCTFKLAGRLLLLPWEQSCLWYGNCRSLCLFGIRIAKECAVPVAKQCGNIVSSSNYLTIQTSISR</sequence>
<dbReference type="AlphaFoldDB" id="A0A8T2QV60"/>
<comment type="caution">
    <text evidence="1">The sequence shown here is derived from an EMBL/GenBank/DDBJ whole genome shotgun (WGS) entry which is preliminary data.</text>
</comment>
<dbReference type="EMBL" id="CM035437">
    <property type="protein sequence ID" value="KAH7287500.1"/>
    <property type="molecule type" value="Genomic_DNA"/>
</dbReference>
<evidence type="ECO:0000313" key="1">
    <source>
        <dbReference type="EMBL" id="KAH7287500.1"/>
    </source>
</evidence>
<evidence type="ECO:0000313" key="2">
    <source>
        <dbReference type="Proteomes" id="UP000825935"/>
    </source>
</evidence>
<keyword evidence="2" id="KW-1185">Reference proteome</keyword>